<comment type="caution">
    <text evidence="2">The sequence shown here is derived from an EMBL/GenBank/DDBJ whole genome shotgun (WGS) entry which is preliminary data.</text>
</comment>
<feature type="region of interest" description="Disordered" evidence="1">
    <location>
        <begin position="202"/>
        <end position="244"/>
    </location>
</feature>
<dbReference type="EMBL" id="LGUP01000025">
    <property type="protein sequence ID" value="KOG35654.1"/>
    <property type="molecule type" value="Genomic_DNA"/>
</dbReference>
<feature type="compositionally biased region" description="Low complexity" evidence="1">
    <location>
        <begin position="202"/>
        <end position="224"/>
    </location>
</feature>
<protein>
    <submittedName>
        <fullName evidence="2">Uncharacterized protein</fullName>
    </submittedName>
</protein>
<dbReference type="AlphaFoldDB" id="A0A0L8LC15"/>
<organism evidence="2 3">
    <name type="scientific">Streptomyces viridochromogenes</name>
    <dbReference type="NCBI Taxonomy" id="1938"/>
    <lineage>
        <taxon>Bacteria</taxon>
        <taxon>Bacillati</taxon>
        <taxon>Actinomycetota</taxon>
        <taxon>Actinomycetes</taxon>
        <taxon>Kitasatosporales</taxon>
        <taxon>Streptomycetaceae</taxon>
        <taxon>Streptomyces</taxon>
    </lineage>
</organism>
<gene>
    <name evidence="2" type="ORF">ADK34_04880</name>
</gene>
<dbReference type="RefSeq" id="WP_033209334.1">
    <property type="nucleotide sequence ID" value="NZ_LGUP01000025.1"/>
</dbReference>
<dbReference type="PATRIC" id="fig|1938.6.peg.1080"/>
<evidence type="ECO:0000256" key="1">
    <source>
        <dbReference type="SAM" id="MobiDB-lite"/>
    </source>
</evidence>
<evidence type="ECO:0000313" key="2">
    <source>
        <dbReference type="EMBL" id="KOG35654.1"/>
    </source>
</evidence>
<accession>A0A0L8LC15</accession>
<reference evidence="2 3" key="1">
    <citation type="submission" date="2015-06" db="EMBL/GenBank/DDBJ databases">
        <authorList>
            <person name="Hoefler B.C."/>
            <person name="Straight P.D."/>
        </authorList>
    </citation>
    <scope>NUCLEOTIDE SEQUENCE [LARGE SCALE GENOMIC DNA]</scope>
    <source>
        <strain evidence="2 3">NRRL 3427</strain>
    </source>
</reference>
<feature type="region of interest" description="Disordered" evidence="1">
    <location>
        <begin position="92"/>
        <end position="125"/>
    </location>
</feature>
<feature type="compositionally biased region" description="Low complexity" evidence="1">
    <location>
        <begin position="96"/>
        <end position="125"/>
    </location>
</feature>
<proteinExistence type="predicted"/>
<sequence length="381" mass="40175">MLIYAFRDADDGTWYGDPDAAIHALQPRRGTLTLPLTAPGRDPGVFDGRQVEVLYAACEAEPSQTTYRLDNGDTVLATWQVHELLAPAYRPGFPKPTASPEAAATAAAPEASPASASARASDTSTVRLEIGSPHRRYNLHADLLPEGRTAISVVVCTPDGVILGELAGEVDASDLGEISRLLAAAPVAPAPAPAPFHPALAGAAHSAPAGSASASAPRVPGVSAEKAAPPVDGPQTDAKATRHGQAWTTEAVAQLKDRYQAGKTPGRLAQELGRSEKSIRWKLYALELAPHPADAVQAPRPPAEPEVVKAYTVDEKRRLHPNAYKPWEPGDELRLAERCAQGASLSELSREFGRNEGAIASRLLKIEAKGPAVEEAYEYGG</sequence>
<name>A0A0L8LC15_STRVR</name>
<dbReference type="OrthoDB" id="4142457at2"/>
<evidence type="ECO:0000313" key="3">
    <source>
        <dbReference type="Proteomes" id="UP000037023"/>
    </source>
</evidence>
<dbReference type="Proteomes" id="UP000037023">
    <property type="component" value="Unassembled WGS sequence"/>
</dbReference>